<sequence length="417" mass="43277">MSPMSRRSTVSLAGCLTAALALAACSSSSDTGSSGASTQSGASAPVTLTYMIDSTSPADLKLQQDTVAPWESKTGNKVKVVAATDIDQELTKGFSDGSAPDLFVTDATIFPTYAKAGNLLAYGDQLSMKNDFYPNLVQTFTYGGKFYCAPKDFTTLALVINTDLWQQAGLGTGDVPQDWSALESVAQKLTQGSVKGLVIGDTSDRVGAFMKQAGGWIVSPDQTRMTADTATNLTGLTEVKKLLANGSASYPKGVGAESATQALGEGKAVMTIETTSIRAAIKNTYPSLRWQAVELPAGPAAKGTLAFTECYGIAAKSKNQAAAVDLVSYLSTSDPAMALATGLGVMPSIRSAAATYKGSFPNDAAFIAGAEYAQLPVSVAGMVPVLKDFDAQVATLPQGDPKTMLEQLQQKGTAVFQ</sequence>
<proteinExistence type="inferred from homology"/>
<reference evidence="5 6" key="1">
    <citation type="submission" date="2019-06" db="EMBL/GenBank/DDBJ databases">
        <title>Sequencing the genomes of 1000 actinobacteria strains.</title>
        <authorList>
            <person name="Klenk H.-P."/>
        </authorList>
    </citation>
    <scope>NUCLEOTIDE SEQUENCE [LARGE SCALE GENOMIC DNA]</scope>
    <source>
        <strain evidence="5 6">DSM 21776</strain>
    </source>
</reference>
<evidence type="ECO:0000256" key="1">
    <source>
        <dbReference type="ARBA" id="ARBA00008520"/>
    </source>
</evidence>
<evidence type="ECO:0000256" key="4">
    <source>
        <dbReference type="SAM" id="SignalP"/>
    </source>
</evidence>
<evidence type="ECO:0000313" key="6">
    <source>
        <dbReference type="Proteomes" id="UP000320085"/>
    </source>
</evidence>
<organism evidence="5 6">
    <name type="scientific">Humibacillus xanthopallidus</name>
    <dbReference type="NCBI Taxonomy" id="412689"/>
    <lineage>
        <taxon>Bacteria</taxon>
        <taxon>Bacillati</taxon>
        <taxon>Actinomycetota</taxon>
        <taxon>Actinomycetes</taxon>
        <taxon>Micrococcales</taxon>
        <taxon>Intrasporangiaceae</taxon>
        <taxon>Humibacillus</taxon>
    </lineage>
</organism>
<evidence type="ECO:0000256" key="2">
    <source>
        <dbReference type="ARBA" id="ARBA00022448"/>
    </source>
</evidence>
<dbReference type="OrthoDB" id="366726at2"/>
<evidence type="ECO:0000256" key="3">
    <source>
        <dbReference type="ARBA" id="ARBA00022729"/>
    </source>
</evidence>
<evidence type="ECO:0000313" key="5">
    <source>
        <dbReference type="EMBL" id="TQN46045.1"/>
    </source>
</evidence>
<dbReference type="GO" id="GO:1901982">
    <property type="term" value="F:maltose binding"/>
    <property type="evidence" value="ECO:0007669"/>
    <property type="project" value="TreeGrafter"/>
</dbReference>
<dbReference type="SUPFAM" id="SSF53850">
    <property type="entry name" value="Periplasmic binding protein-like II"/>
    <property type="match status" value="1"/>
</dbReference>
<dbReference type="PROSITE" id="PS51257">
    <property type="entry name" value="PROKAR_LIPOPROTEIN"/>
    <property type="match status" value="1"/>
</dbReference>
<gene>
    <name evidence="5" type="ORF">FHX52_2751</name>
</gene>
<dbReference type="Gene3D" id="3.40.190.10">
    <property type="entry name" value="Periplasmic binding protein-like II"/>
    <property type="match status" value="1"/>
</dbReference>
<dbReference type="InterPro" id="IPR006311">
    <property type="entry name" value="TAT_signal"/>
</dbReference>
<dbReference type="Proteomes" id="UP000320085">
    <property type="component" value="Unassembled WGS sequence"/>
</dbReference>
<dbReference type="GO" id="GO:0015768">
    <property type="term" value="P:maltose transport"/>
    <property type="evidence" value="ECO:0007669"/>
    <property type="project" value="TreeGrafter"/>
</dbReference>
<comment type="caution">
    <text evidence="5">The sequence shown here is derived from an EMBL/GenBank/DDBJ whole genome shotgun (WGS) entry which is preliminary data.</text>
</comment>
<dbReference type="EMBL" id="VFQF01000002">
    <property type="protein sequence ID" value="TQN46045.1"/>
    <property type="molecule type" value="Genomic_DNA"/>
</dbReference>
<name>A0A543PPQ3_9MICO</name>
<keyword evidence="2" id="KW-0813">Transport</keyword>
<keyword evidence="3 4" id="KW-0732">Signal</keyword>
<dbReference type="PROSITE" id="PS51318">
    <property type="entry name" value="TAT"/>
    <property type="match status" value="1"/>
</dbReference>
<accession>A0A543PPQ3</accession>
<feature type="signal peptide" evidence="4">
    <location>
        <begin position="1"/>
        <end position="23"/>
    </location>
</feature>
<dbReference type="GO" id="GO:0055052">
    <property type="term" value="C:ATP-binding cassette (ABC) transporter complex, substrate-binding subunit-containing"/>
    <property type="evidence" value="ECO:0007669"/>
    <property type="project" value="TreeGrafter"/>
</dbReference>
<dbReference type="GO" id="GO:0042956">
    <property type="term" value="P:maltodextrin transmembrane transport"/>
    <property type="evidence" value="ECO:0007669"/>
    <property type="project" value="TreeGrafter"/>
</dbReference>
<protein>
    <submittedName>
        <fullName evidence="5">Carbohydrate ABC transporter substrate-binding protein (CUT1 family)</fullName>
    </submittedName>
</protein>
<dbReference type="PANTHER" id="PTHR30061:SF50">
    <property type="entry name" value="MALTOSE_MALTODEXTRIN-BINDING PERIPLASMIC PROTEIN"/>
    <property type="match status" value="1"/>
</dbReference>
<dbReference type="PANTHER" id="PTHR30061">
    <property type="entry name" value="MALTOSE-BINDING PERIPLASMIC PROTEIN"/>
    <property type="match status" value="1"/>
</dbReference>
<feature type="chain" id="PRO_5038939993" evidence="4">
    <location>
        <begin position="24"/>
        <end position="417"/>
    </location>
</feature>
<comment type="similarity">
    <text evidence="1">Belongs to the bacterial solute-binding protein 1 family.</text>
</comment>
<dbReference type="AlphaFoldDB" id="A0A543PPQ3"/>